<dbReference type="STRING" id="572036.SAMN05661099_2425"/>
<organism evidence="2 3">
    <name type="scientific">Daejeonella lutea</name>
    <dbReference type="NCBI Taxonomy" id="572036"/>
    <lineage>
        <taxon>Bacteria</taxon>
        <taxon>Pseudomonadati</taxon>
        <taxon>Bacteroidota</taxon>
        <taxon>Sphingobacteriia</taxon>
        <taxon>Sphingobacteriales</taxon>
        <taxon>Sphingobacteriaceae</taxon>
        <taxon>Daejeonella</taxon>
    </lineage>
</organism>
<evidence type="ECO:0000313" key="3">
    <source>
        <dbReference type="Proteomes" id="UP000189981"/>
    </source>
</evidence>
<sequence length="140" mass="15084">MNKLNHILALSAFCLFACSATKTKPVECEQMICTQEFRMVQVKFKDTAGNPVTVKDFSAINKRTNQSTVQNNEPSTVNNQGLYTVASDADVKTLSESGDVITVTATHPTTNKKVSAEFVVNGGKCACHISKVSGPTEIVL</sequence>
<dbReference type="AlphaFoldDB" id="A0A1T5DM15"/>
<gene>
    <name evidence="2" type="ORF">SAMN05661099_2425</name>
</gene>
<dbReference type="OrthoDB" id="798998at2"/>
<dbReference type="EMBL" id="FUYR01000002">
    <property type="protein sequence ID" value="SKB72641.1"/>
    <property type="molecule type" value="Genomic_DNA"/>
</dbReference>
<proteinExistence type="predicted"/>
<name>A0A1T5DM15_9SPHI</name>
<keyword evidence="1" id="KW-0732">Signal</keyword>
<evidence type="ECO:0000313" key="2">
    <source>
        <dbReference type="EMBL" id="SKB72641.1"/>
    </source>
</evidence>
<reference evidence="3" key="1">
    <citation type="submission" date="2017-02" db="EMBL/GenBank/DDBJ databases">
        <authorList>
            <person name="Varghese N."/>
            <person name="Submissions S."/>
        </authorList>
    </citation>
    <scope>NUCLEOTIDE SEQUENCE [LARGE SCALE GENOMIC DNA]</scope>
    <source>
        <strain evidence="3">DSM 22385</strain>
    </source>
</reference>
<feature type="signal peptide" evidence="1">
    <location>
        <begin position="1"/>
        <end position="19"/>
    </location>
</feature>
<feature type="chain" id="PRO_5013205161" evidence="1">
    <location>
        <begin position="20"/>
        <end position="140"/>
    </location>
</feature>
<evidence type="ECO:0000256" key="1">
    <source>
        <dbReference type="SAM" id="SignalP"/>
    </source>
</evidence>
<accession>A0A1T5DM15</accession>
<protein>
    <submittedName>
        <fullName evidence="2">Uncharacterized protein</fullName>
    </submittedName>
</protein>
<dbReference type="RefSeq" id="WP_079702931.1">
    <property type="nucleotide sequence ID" value="NZ_FUYR01000002.1"/>
</dbReference>
<dbReference type="Proteomes" id="UP000189981">
    <property type="component" value="Unassembled WGS sequence"/>
</dbReference>
<keyword evidence="3" id="KW-1185">Reference proteome</keyword>